<dbReference type="PANTHER" id="PTHR24421:SF10">
    <property type="entry name" value="NITRATE_NITRITE SENSOR PROTEIN NARQ"/>
    <property type="match status" value="1"/>
</dbReference>
<dbReference type="GO" id="GO:0046983">
    <property type="term" value="F:protein dimerization activity"/>
    <property type="evidence" value="ECO:0007669"/>
    <property type="project" value="InterPro"/>
</dbReference>
<proteinExistence type="predicted"/>
<protein>
    <recommendedName>
        <fullName evidence="2">histidine kinase</fullName>
        <ecNumber evidence="2">2.7.13.3</ecNumber>
    </recommendedName>
</protein>
<dbReference type="InterPro" id="IPR003594">
    <property type="entry name" value="HATPase_dom"/>
</dbReference>
<reference evidence="14" key="1">
    <citation type="journal article" date="2014" name="Int. J. Syst. Evol. Microbiol.">
        <title>Complete genome sequence of Corynebacterium casei LMG S-19264T (=DSM 44701T), isolated from a smear-ripened cheese.</title>
        <authorList>
            <consortium name="US DOE Joint Genome Institute (JGI-PGF)"/>
            <person name="Walter F."/>
            <person name="Albersmeier A."/>
            <person name="Kalinowski J."/>
            <person name="Ruckert C."/>
        </authorList>
    </citation>
    <scope>NUCLEOTIDE SEQUENCE</scope>
    <source>
        <strain evidence="14">VKM Ac-1447</strain>
    </source>
</reference>
<keyword evidence="6 14" id="KW-0418">Kinase</keyword>
<keyword evidence="10" id="KW-1133">Transmembrane helix</keyword>
<evidence type="ECO:0000256" key="1">
    <source>
        <dbReference type="ARBA" id="ARBA00000085"/>
    </source>
</evidence>
<dbReference type="Gene3D" id="1.20.5.1930">
    <property type="match status" value="1"/>
</dbReference>
<dbReference type="SUPFAM" id="SSF55874">
    <property type="entry name" value="ATPase domain of HSP90 chaperone/DNA topoisomerase II/histidine kinase"/>
    <property type="match status" value="1"/>
</dbReference>
<feature type="domain" description="DUF7134" evidence="13">
    <location>
        <begin position="22"/>
        <end position="163"/>
    </location>
</feature>
<keyword evidence="5" id="KW-0547">Nucleotide-binding</keyword>
<dbReference type="InterPro" id="IPR036890">
    <property type="entry name" value="HATPase_C_sf"/>
</dbReference>
<feature type="transmembrane region" description="Helical" evidence="10">
    <location>
        <begin position="160"/>
        <end position="182"/>
    </location>
</feature>
<feature type="transmembrane region" description="Helical" evidence="10">
    <location>
        <begin position="99"/>
        <end position="115"/>
    </location>
</feature>
<dbReference type="EMBL" id="BSEO01000014">
    <property type="protein sequence ID" value="GLJ80624.1"/>
    <property type="molecule type" value="Genomic_DNA"/>
</dbReference>
<evidence type="ECO:0000256" key="4">
    <source>
        <dbReference type="ARBA" id="ARBA00022679"/>
    </source>
</evidence>
<dbReference type="PANTHER" id="PTHR24421">
    <property type="entry name" value="NITRATE/NITRITE SENSOR PROTEIN NARX-RELATED"/>
    <property type="match status" value="1"/>
</dbReference>
<feature type="compositionally biased region" description="Basic and acidic residues" evidence="9">
    <location>
        <begin position="421"/>
        <end position="436"/>
    </location>
</feature>
<gene>
    <name evidence="14" type="ORF">GCM10017586_23070</name>
</gene>
<dbReference type="Gene3D" id="3.30.565.10">
    <property type="entry name" value="Histidine kinase-like ATPase, C-terminal domain"/>
    <property type="match status" value="1"/>
</dbReference>
<comment type="caution">
    <text evidence="14">The sequence shown here is derived from an EMBL/GenBank/DDBJ whole genome shotgun (WGS) entry which is preliminary data.</text>
</comment>
<dbReference type="GO" id="GO:0005524">
    <property type="term" value="F:ATP binding"/>
    <property type="evidence" value="ECO:0007669"/>
    <property type="project" value="UniProtKB-KW"/>
</dbReference>
<keyword evidence="15" id="KW-1185">Reference proteome</keyword>
<evidence type="ECO:0000256" key="7">
    <source>
        <dbReference type="ARBA" id="ARBA00022840"/>
    </source>
</evidence>
<dbReference type="AlphaFoldDB" id="A0A9W6M473"/>
<accession>A0A9W6M473</accession>
<evidence type="ECO:0000313" key="15">
    <source>
        <dbReference type="Proteomes" id="UP001142317"/>
    </source>
</evidence>
<keyword evidence="10" id="KW-0812">Transmembrane</keyword>
<evidence type="ECO:0000313" key="14">
    <source>
        <dbReference type="EMBL" id="GLJ80624.1"/>
    </source>
</evidence>
<dbReference type="Pfam" id="PF02518">
    <property type="entry name" value="HATPase_c"/>
    <property type="match status" value="1"/>
</dbReference>
<evidence type="ECO:0000256" key="6">
    <source>
        <dbReference type="ARBA" id="ARBA00022777"/>
    </source>
</evidence>
<feature type="transmembrane region" description="Helical" evidence="10">
    <location>
        <begin position="122"/>
        <end position="140"/>
    </location>
</feature>
<organism evidence="14 15">
    <name type="scientific">Microbacterium imperiale</name>
    <dbReference type="NCBI Taxonomy" id="33884"/>
    <lineage>
        <taxon>Bacteria</taxon>
        <taxon>Bacillati</taxon>
        <taxon>Actinomycetota</taxon>
        <taxon>Actinomycetes</taxon>
        <taxon>Micrococcales</taxon>
        <taxon>Microbacteriaceae</taxon>
        <taxon>Microbacterium</taxon>
    </lineage>
</organism>
<dbReference type="Pfam" id="PF23539">
    <property type="entry name" value="DUF7134"/>
    <property type="match status" value="1"/>
</dbReference>
<dbReference type="InterPro" id="IPR050482">
    <property type="entry name" value="Sensor_HK_TwoCompSys"/>
</dbReference>
<dbReference type="GO" id="GO:0000155">
    <property type="term" value="F:phosphorelay sensor kinase activity"/>
    <property type="evidence" value="ECO:0007669"/>
    <property type="project" value="InterPro"/>
</dbReference>
<feature type="transmembrane region" description="Helical" evidence="10">
    <location>
        <begin position="52"/>
        <end position="69"/>
    </location>
</feature>
<dbReference type="InterPro" id="IPR011712">
    <property type="entry name" value="Sig_transdc_His_kin_sub3_dim/P"/>
</dbReference>
<reference evidence="14" key="2">
    <citation type="submission" date="2023-01" db="EMBL/GenBank/DDBJ databases">
        <authorList>
            <person name="Sun Q."/>
            <person name="Evtushenko L."/>
        </authorList>
    </citation>
    <scope>NUCLEOTIDE SEQUENCE</scope>
    <source>
        <strain evidence="14">VKM Ac-1447</strain>
    </source>
</reference>
<sequence length="436" mass="46806">MSAPSPASDGRIAPTPEQLRNDLWLAGALLVGAILSTWLGQVAGVFGEDTPHLGWGLLYSVALTVPLALRRRMPEITLIVVAIVYFVGMSALIPELYVGSIALFIAMYSVGAWVADRRRAMVVRVIVIVGMFIWLMVSMFQATGAEGEQTAAEFSLFSPVAAMMMLQFLFNVVFFAGAFAFGERAYAGARSREMLEQRTRELERERELTAAQAVALDRVRIARELHDVVAHHVSAMGVQAGAARTVLDRDPEAARRALAGVEESARASLVELRQLLETLRTTDAAAPGASTLRLDAIGELVRYANENGMPTTFSVVGTPVAASDVAQVNLYRIAQEALTNARRHGGPEARADVRLRYDGDEIELEVGNEGRVRYGGTPGLGLVGMRERAAASGGWLEAAPRPRGGFLVRARVPAGAATPVPDDRAGETADDRGVLA</sequence>
<evidence type="ECO:0000256" key="3">
    <source>
        <dbReference type="ARBA" id="ARBA00022553"/>
    </source>
</evidence>
<keyword evidence="4" id="KW-0808">Transferase</keyword>
<dbReference type="Pfam" id="PF07730">
    <property type="entry name" value="HisKA_3"/>
    <property type="match status" value="1"/>
</dbReference>
<keyword evidence="8" id="KW-0902">Two-component regulatory system</keyword>
<feature type="transmembrane region" description="Helical" evidence="10">
    <location>
        <begin position="23"/>
        <end position="46"/>
    </location>
</feature>
<evidence type="ECO:0000256" key="10">
    <source>
        <dbReference type="SAM" id="Phobius"/>
    </source>
</evidence>
<evidence type="ECO:0000256" key="8">
    <source>
        <dbReference type="ARBA" id="ARBA00023012"/>
    </source>
</evidence>
<dbReference type="Proteomes" id="UP001142317">
    <property type="component" value="Unassembled WGS sequence"/>
</dbReference>
<feature type="domain" description="Histidine kinase/HSP90-like ATPase" evidence="11">
    <location>
        <begin position="328"/>
        <end position="414"/>
    </location>
</feature>
<name>A0A9W6M473_9MICO</name>
<dbReference type="EC" id="2.7.13.3" evidence="2"/>
<comment type="catalytic activity">
    <reaction evidence="1">
        <text>ATP + protein L-histidine = ADP + protein N-phospho-L-histidine.</text>
        <dbReference type="EC" id="2.7.13.3"/>
    </reaction>
</comment>
<keyword evidence="3" id="KW-0597">Phosphoprotein</keyword>
<feature type="domain" description="Signal transduction histidine kinase subgroup 3 dimerisation and phosphoacceptor" evidence="12">
    <location>
        <begin position="218"/>
        <end position="283"/>
    </location>
</feature>
<evidence type="ECO:0000259" key="12">
    <source>
        <dbReference type="Pfam" id="PF07730"/>
    </source>
</evidence>
<evidence type="ECO:0000256" key="5">
    <source>
        <dbReference type="ARBA" id="ARBA00022741"/>
    </source>
</evidence>
<evidence type="ECO:0000256" key="9">
    <source>
        <dbReference type="SAM" id="MobiDB-lite"/>
    </source>
</evidence>
<dbReference type="GO" id="GO:0016020">
    <property type="term" value="C:membrane"/>
    <property type="evidence" value="ECO:0007669"/>
    <property type="project" value="InterPro"/>
</dbReference>
<keyword evidence="10" id="KW-0472">Membrane</keyword>
<evidence type="ECO:0000259" key="13">
    <source>
        <dbReference type="Pfam" id="PF23539"/>
    </source>
</evidence>
<evidence type="ECO:0000259" key="11">
    <source>
        <dbReference type="Pfam" id="PF02518"/>
    </source>
</evidence>
<feature type="transmembrane region" description="Helical" evidence="10">
    <location>
        <begin position="76"/>
        <end position="93"/>
    </location>
</feature>
<dbReference type="RefSeq" id="WP_210006840.1">
    <property type="nucleotide sequence ID" value="NZ_BSEO01000014.1"/>
</dbReference>
<dbReference type="CDD" id="cd16917">
    <property type="entry name" value="HATPase_UhpB-NarQ-NarX-like"/>
    <property type="match status" value="1"/>
</dbReference>
<evidence type="ECO:0000256" key="2">
    <source>
        <dbReference type="ARBA" id="ARBA00012438"/>
    </source>
</evidence>
<feature type="region of interest" description="Disordered" evidence="9">
    <location>
        <begin position="414"/>
        <end position="436"/>
    </location>
</feature>
<dbReference type="InterPro" id="IPR055558">
    <property type="entry name" value="DUF7134"/>
</dbReference>
<keyword evidence="7" id="KW-0067">ATP-binding</keyword>